<sequence>MTRVFIWKNNSPQEWEEISFSAFSKARRNGCFTGRFFIETTENVDGHNERVITECSQARYKTHRQELGTINQDVVHTNSPQRHDTYVYYFADGSRSTLVLGADDTSCVNGAWIAELRELDRLEYNNQHTQTRRHCSLDAQDPEGMGGYYTGDDMERVQLELEVEDFLTSLPKDLEQIARLLCEGFSAAEIARKQGVNRSSICRKIKKIQDAMMHYNP</sequence>
<dbReference type="Gene3D" id="1.10.10.60">
    <property type="entry name" value="Homeodomain-like"/>
    <property type="match status" value="1"/>
</dbReference>
<name>A0A174EVT7_9FIRM</name>
<dbReference type="EMBL" id="CZAB01000006">
    <property type="protein sequence ID" value="CUO41884.1"/>
    <property type="molecule type" value="Genomic_DNA"/>
</dbReference>
<dbReference type="RefSeq" id="WP_057571414.1">
    <property type="nucleotide sequence ID" value="NZ_CZAB01000006.1"/>
</dbReference>
<reference evidence="1 2" key="1">
    <citation type="submission" date="2015-09" db="EMBL/GenBank/DDBJ databases">
        <authorList>
            <consortium name="Pathogen Informatics"/>
        </authorList>
    </citation>
    <scope>NUCLEOTIDE SEQUENCE [LARGE SCALE GENOMIC DNA]</scope>
    <source>
        <strain evidence="1 2">2789STDY5834865</strain>
    </source>
</reference>
<dbReference type="AlphaFoldDB" id="A0A174EVT7"/>
<gene>
    <name evidence="1" type="ORF">ERS852480_01063</name>
</gene>
<dbReference type="Proteomes" id="UP000095512">
    <property type="component" value="Unassembled WGS sequence"/>
</dbReference>
<protein>
    <submittedName>
        <fullName evidence="1">Uncharacterized protein</fullName>
    </submittedName>
</protein>
<accession>A0A174EVT7</accession>
<evidence type="ECO:0000313" key="2">
    <source>
        <dbReference type="Proteomes" id="UP000095512"/>
    </source>
</evidence>
<proteinExistence type="predicted"/>
<evidence type="ECO:0000313" key="1">
    <source>
        <dbReference type="EMBL" id="CUO41884.1"/>
    </source>
</evidence>
<organism evidence="1 2">
    <name type="scientific">Enterocloster clostridioformis</name>
    <dbReference type="NCBI Taxonomy" id="1531"/>
    <lineage>
        <taxon>Bacteria</taxon>
        <taxon>Bacillati</taxon>
        <taxon>Bacillota</taxon>
        <taxon>Clostridia</taxon>
        <taxon>Lachnospirales</taxon>
        <taxon>Lachnospiraceae</taxon>
        <taxon>Enterocloster</taxon>
    </lineage>
</organism>